<dbReference type="Proteomes" id="UP000006727">
    <property type="component" value="Chromosome 5"/>
</dbReference>
<gene>
    <name evidence="1" type="ORF">PHYPA_007108</name>
</gene>
<evidence type="ECO:0000313" key="1">
    <source>
        <dbReference type="EMBL" id="PNR53433.1"/>
    </source>
</evidence>
<dbReference type="EnsemblPlants" id="Pp3c5_1830V3.1">
    <property type="protein sequence ID" value="PAC:32956069.CDS.1"/>
    <property type="gene ID" value="Pp3c5_1830"/>
</dbReference>
<name>A0A2K1KI49_PHYPA</name>
<dbReference type="InParanoid" id="A0A2K1KI49"/>
<keyword evidence="3" id="KW-1185">Reference proteome</keyword>
<dbReference type="Gramene" id="Pp3c5_1830V3.1">
    <property type="protein sequence ID" value="PAC:32956069.CDS.1"/>
    <property type="gene ID" value="Pp3c5_1830"/>
</dbReference>
<proteinExistence type="predicted"/>
<dbReference type="EnsemblPlants" id="Pp3c5_1830V3.2">
    <property type="protein sequence ID" value="PAC:32956070.CDS.1"/>
    <property type="gene ID" value="Pp3c5_1830"/>
</dbReference>
<dbReference type="PaxDb" id="3218-PP1S72_92V6.1"/>
<protein>
    <submittedName>
        <fullName evidence="1 2">Uncharacterized protein</fullName>
    </submittedName>
</protein>
<accession>A0A2K1KI49</accession>
<dbReference type="AlphaFoldDB" id="A0A2K1KI49"/>
<reference evidence="2" key="3">
    <citation type="submission" date="2020-12" db="UniProtKB">
        <authorList>
            <consortium name="EnsemblPlants"/>
        </authorList>
    </citation>
    <scope>IDENTIFICATION</scope>
</reference>
<evidence type="ECO:0000313" key="3">
    <source>
        <dbReference type="Proteomes" id="UP000006727"/>
    </source>
</evidence>
<sequence length="71" mass="8001">MKLKTRTVSDVVSHPWSSVGGNYTVGVRRRFLLSDYHLITARSIAHFGWRNICDQTSIASSSLKAEQLHTL</sequence>
<reference evidence="1 3" key="2">
    <citation type="journal article" date="2018" name="Plant J.">
        <title>The Physcomitrella patens chromosome-scale assembly reveals moss genome structure and evolution.</title>
        <authorList>
            <person name="Lang D."/>
            <person name="Ullrich K.K."/>
            <person name="Murat F."/>
            <person name="Fuchs J."/>
            <person name="Jenkins J."/>
            <person name="Haas F.B."/>
            <person name="Piednoel M."/>
            <person name="Gundlach H."/>
            <person name="Van Bel M."/>
            <person name="Meyberg R."/>
            <person name="Vives C."/>
            <person name="Morata J."/>
            <person name="Symeonidi A."/>
            <person name="Hiss M."/>
            <person name="Muchero W."/>
            <person name="Kamisugi Y."/>
            <person name="Saleh O."/>
            <person name="Blanc G."/>
            <person name="Decker E.L."/>
            <person name="van Gessel N."/>
            <person name="Grimwood J."/>
            <person name="Hayes R.D."/>
            <person name="Graham S.W."/>
            <person name="Gunter L.E."/>
            <person name="McDaniel S.F."/>
            <person name="Hoernstein S.N.W."/>
            <person name="Larsson A."/>
            <person name="Li F.W."/>
            <person name="Perroud P.F."/>
            <person name="Phillips J."/>
            <person name="Ranjan P."/>
            <person name="Rokshar D.S."/>
            <person name="Rothfels C.J."/>
            <person name="Schneider L."/>
            <person name="Shu S."/>
            <person name="Stevenson D.W."/>
            <person name="Thummler F."/>
            <person name="Tillich M."/>
            <person name="Villarreal Aguilar J.C."/>
            <person name="Widiez T."/>
            <person name="Wong G.K."/>
            <person name="Wymore A."/>
            <person name="Zhang Y."/>
            <person name="Zimmer A.D."/>
            <person name="Quatrano R.S."/>
            <person name="Mayer K.F.X."/>
            <person name="Goodstein D."/>
            <person name="Casacuberta J.M."/>
            <person name="Vandepoele K."/>
            <person name="Reski R."/>
            <person name="Cuming A.C."/>
            <person name="Tuskan G.A."/>
            <person name="Maumus F."/>
            <person name="Salse J."/>
            <person name="Schmutz J."/>
            <person name="Rensing S.A."/>
        </authorList>
    </citation>
    <scope>NUCLEOTIDE SEQUENCE [LARGE SCALE GENOMIC DNA]</scope>
    <source>
        <strain evidence="2 3">cv. Gransden 2004</strain>
    </source>
</reference>
<organism evidence="1">
    <name type="scientific">Physcomitrium patens</name>
    <name type="common">Spreading-leaved earth moss</name>
    <name type="synonym">Physcomitrella patens</name>
    <dbReference type="NCBI Taxonomy" id="3218"/>
    <lineage>
        <taxon>Eukaryota</taxon>
        <taxon>Viridiplantae</taxon>
        <taxon>Streptophyta</taxon>
        <taxon>Embryophyta</taxon>
        <taxon>Bryophyta</taxon>
        <taxon>Bryophytina</taxon>
        <taxon>Bryopsida</taxon>
        <taxon>Funariidae</taxon>
        <taxon>Funariales</taxon>
        <taxon>Funariaceae</taxon>
        <taxon>Physcomitrium</taxon>
    </lineage>
</organism>
<reference evidence="1 3" key="1">
    <citation type="journal article" date="2008" name="Science">
        <title>The Physcomitrella genome reveals evolutionary insights into the conquest of land by plants.</title>
        <authorList>
            <person name="Rensing S."/>
            <person name="Lang D."/>
            <person name="Zimmer A."/>
            <person name="Terry A."/>
            <person name="Salamov A."/>
            <person name="Shapiro H."/>
            <person name="Nishiyama T."/>
            <person name="Perroud P.-F."/>
            <person name="Lindquist E."/>
            <person name="Kamisugi Y."/>
            <person name="Tanahashi T."/>
            <person name="Sakakibara K."/>
            <person name="Fujita T."/>
            <person name="Oishi K."/>
            <person name="Shin-I T."/>
            <person name="Kuroki Y."/>
            <person name="Toyoda A."/>
            <person name="Suzuki Y."/>
            <person name="Hashimoto A."/>
            <person name="Yamaguchi K."/>
            <person name="Sugano A."/>
            <person name="Kohara Y."/>
            <person name="Fujiyama A."/>
            <person name="Anterola A."/>
            <person name="Aoki S."/>
            <person name="Ashton N."/>
            <person name="Barbazuk W.B."/>
            <person name="Barker E."/>
            <person name="Bennetzen J."/>
            <person name="Bezanilla M."/>
            <person name="Blankenship R."/>
            <person name="Cho S.H."/>
            <person name="Dutcher S."/>
            <person name="Estelle M."/>
            <person name="Fawcett J.A."/>
            <person name="Gundlach H."/>
            <person name="Hanada K."/>
            <person name="Heyl A."/>
            <person name="Hicks K.A."/>
            <person name="Hugh J."/>
            <person name="Lohr M."/>
            <person name="Mayer K."/>
            <person name="Melkozernov A."/>
            <person name="Murata T."/>
            <person name="Nelson D."/>
            <person name="Pils B."/>
            <person name="Prigge M."/>
            <person name="Reiss B."/>
            <person name="Renner T."/>
            <person name="Rombauts S."/>
            <person name="Rushton P."/>
            <person name="Sanderfoot A."/>
            <person name="Schween G."/>
            <person name="Shiu S.-H."/>
            <person name="Stueber K."/>
            <person name="Theodoulou F.L."/>
            <person name="Tu H."/>
            <person name="Van de Peer Y."/>
            <person name="Verrier P.J."/>
            <person name="Waters E."/>
            <person name="Wood A."/>
            <person name="Yang L."/>
            <person name="Cove D."/>
            <person name="Cuming A."/>
            <person name="Hasebe M."/>
            <person name="Lucas S."/>
            <person name="Mishler D.B."/>
            <person name="Reski R."/>
            <person name="Grigoriev I."/>
            <person name="Quatrano R.S."/>
            <person name="Boore J.L."/>
        </authorList>
    </citation>
    <scope>NUCLEOTIDE SEQUENCE [LARGE SCALE GENOMIC DNA]</scope>
    <source>
        <strain evidence="2 3">cv. Gransden 2004</strain>
    </source>
</reference>
<dbReference type="EMBL" id="ABEU02000005">
    <property type="protein sequence ID" value="PNR53433.1"/>
    <property type="molecule type" value="Genomic_DNA"/>
</dbReference>
<evidence type="ECO:0000313" key="2">
    <source>
        <dbReference type="EnsemblPlants" id="PAC:32956069.CDS.1"/>
    </source>
</evidence>
<dbReference type="Gramene" id="Pp3c5_1830V3.2">
    <property type="protein sequence ID" value="PAC:32956070.CDS.1"/>
    <property type="gene ID" value="Pp3c5_1830"/>
</dbReference>